<protein>
    <recommendedName>
        <fullName evidence="4">DUF2029 domain-containing protein</fullName>
    </recommendedName>
</protein>
<dbReference type="RefSeq" id="WP_015903284.1">
    <property type="nucleotide sequence ID" value="NC_012108.1"/>
</dbReference>
<feature type="transmembrane region" description="Helical" evidence="1">
    <location>
        <begin position="239"/>
        <end position="261"/>
    </location>
</feature>
<dbReference type="Pfam" id="PF26314">
    <property type="entry name" value="MptA_B_family"/>
    <property type="match status" value="1"/>
</dbReference>
<dbReference type="EMBL" id="CP001087">
    <property type="protein sequence ID" value="ACN14497.1"/>
    <property type="molecule type" value="Genomic_DNA"/>
</dbReference>
<organism evidence="2 3">
    <name type="scientific">Desulforapulum autotrophicum (strain ATCC 43914 / DSM 3382 / VKM B-1955 / HRM2)</name>
    <name type="common">Desulfobacterium autotrophicum</name>
    <dbReference type="NCBI Taxonomy" id="177437"/>
    <lineage>
        <taxon>Bacteria</taxon>
        <taxon>Pseudomonadati</taxon>
        <taxon>Thermodesulfobacteriota</taxon>
        <taxon>Desulfobacteria</taxon>
        <taxon>Desulfobacterales</taxon>
        <taxon>Desulfobacteraceae</taxon>
        <taxon>Desulforapulum</taxon>
    </lineage>
</organism>
<dbReference type="eggNOG" id="COG0463">
    <property type="taxonomic scope" value="Bacteria"/>
</dbReference>
<evidence type="ECO:0000313" key="2">
    <source>
        <dbReference type="EMBL" id="ACN14497.1"/>
    </source>
</evidence>
<feature type="transmembrane region" description="Helical" evidence="1">
    <location>
        <begin position="421"/>
        <end position="440"/>
    </location>
</feature>
<feature type="transmembrane region" description="Helical" evidence="1">
    <location>
        <begin position="68"/>
        <end position="85"/>
    </location>
</feature>
<dbReference type="Proteomes" id="UP000000442">
    <property type="component" value="Chromosome"/>
</dbReference>
<evidence type="ECO:0000256" key="1">
    <source>
        <dbReference type="SAM" id="Phobius"/>
    </source>
</evidence>
<evidence type="ECO:0008006" key="4">
    <source>
        <dbReference type="Google" id="ProtNLM"/>
    </source>
</evidence>
<dbReference type="STRING" id="177437.HRM2_13880"/>
<sequence>MIKKNITLGPLSNPLVLIGAGVAILFGRLALVPDLSASIPLVVGISGIIVILLALGQYWGTHGKRAESPIFIITMAALFRIMFLWQPPVLSDDIYRYLFDGLMMIQGNNPYAIAPLDAQNIGPVMKALVPLINHNHIPTIYPPGAQVVFAAGAALGSVTGPVLGMKLMLFSMDMGTCVLILILLRTLGRPLYPLILYAWNPLPVLEIAGSGHIDGAALLFFLASLVLSIQNRSSFLCGLFMGFSVVTKWVPLIFFPTWLLMVGKERRLTALLSFSITILALSLPFFPEMINGFVTLGNYLRHWEFSGFIFRSIRELTGSGMVSRLLVATVFAGIIGTLFIRQSATKRSSEDAMIFLLIISSAYLVLSPTVYPWYAIYLAGFLPFTPTPGGLVFTWSLMLSYGVLITLAATGQWAENGMTSLMIISAPGAAVLATTLLGMLKRTPQR</sequence>
<keyword evidence="1" id="KW-0812">Transmembrane</keyword>
<evidence type="ECO:0000313" key="3">
    <source>
        <dbReference type="Proteomes" id="UP000000442"/>
    </source>
</evidence>
<feature type="transmembrane region" description="Helical" evidence="1">
    <location>
        <begin position="12"/>
        <end position="31"/>
    </location>
</feature>
<feature type="transmembrane region" description="Helical" evidence="1">
    <location>
        <begin position="321"/>
        <end position="340"/>
    </location>
</feature>
<accession>C0Q907</accession>
<keyword evidence="1" id="KW-0472">Membrane</keyword>
<feature type="transmembrane region" description="Helical" evidence="1">
    <location>
        <begin position="37"/>
        <end position="56"/>
    </location>
</feature>
<proteinExistence type="predicted"/>
<keyword evidence="1" id="KW-1133">Transmembrane helix</keyword>
<reference evidence="2 3" key="1">
    <citation type="journal article" date="2009" name="Environ. Microbiol.">
        <title>Genome sequence of Desulfobacterium autotrophicum HRM2, a marine sulfate reducer oxidizing organic carbon completely to carbon dioxide.</title>
        <authorList>
            <person name="Strittmatter A.W."/>
            <person name="Liesegang H."/>
            <person name="Rabus R."/>
            <person name="Decker I."/>
            <person name="Amann J."/>
            <person name="Andres S."/>
            <person name="Henne A."/>
            <person name="Fricke W.F."/>
            <person name="Martinez-Arias R."/>
            <person name="Bartels D."/>
            <person name="Goesmann A."/>
            <person name="Krause L."/>
            <person name="Puehler A."/>
            <person name="Klenk H.P."/>
            <person name="Richter M."/>
            <person name="Schuler M."/>
            <person name="Gloeckner F.O."/>
            <person name="Meyerdierks A."/>
            <person name="Gottschalk G."/>
            <person name="Amann R."/>
        </authorList>
    </citation>
    <scope>NUCLEOTIDE SEQUENCE [LARGE SCALE GENOMIC DNA]</scope>
    <source>
        <strain evidence="3">ATCC 43914 / DSM 3382 / HRM2</strain>
    </source>
</reference>
<dbReference type="KEGG" id="dat:HRM2_13880"/>
<dbReference type="AlphaFoldDB" id="C0Q907"/>
<gene>
    <name evidence="2" type="ordered locus">HRM2_13880</name>
</gene>
<keyword evidence="3" id="KW-1185">Reference proteome</keyword>
<feature type="transmembrane region" description="Helical" evidence="1">
    <location>
        <begin position="391"/>
        <end position="409"/>
    </location>
</feature>
<feature type="transmembrane region" description="Helical" evidence="1">
    <location>
        <begin position="204"/>
        <end position="227"/>
    </location>
</feature>
<name>C0Q907_DESAH</name>
<feature type="transmembrane region" description="Helical" evidence="1">
    <location>
        <begin position="352"/>
        <end position="371"/>
    </location>
</feature>
<dbReference type="HOGENOM" id="CLU_549528_0_0_7"/>